<evidence type="ECO:0000256" key="3">
    <source>
        <dbReference type="ARBA" id="ARBA00022448"/>
    </source>
</evidence>
<evidence type="ECO:0000256" key="9">
    <source>
        <dbReference type="SAM" id="MobiDB-lite"/>
    </source>
</evidence>
<dbReference type="EMBL" id="AWGJ01000004">
    <property type="protein sequence ID" value="ODN80993.1"/>
    <property type="molecule type" value="Genomic_DNA"/>
</dbReference>
<dbReference type="Pfam" id="PF10496">
    <property type="entry name" value="Syntaxin-18_N"/>
    <property type="match status" value="1"/>
</dbReference>
<feature type="compositionally biased region" description="Polar residues" evidence="9">
    <location>
        <begin position="1"/>
        <end position="21"/>
    </location>
</feature>
<reference evidence="12 13" key="1">
    <citation type="submission" date="2016-06" db="EMBL/GenBank/DDBJ databases">
        <title>Evolution of pathogenesis and genome organization in the Tremellales.</title>
        <authorList>
            <person name="Cuomo C."/>
            <person name="Litvintseva A."/>
            <person name="Heitman J."/>
            <person name="Chen Y."/>
            <person name="Sun S."/>
            <person name="Springer D."/>
            <person name="Dromer F."/>
            <person name="Young S."/>
            <person name="Zeng Q."/>
            <person name="Chapman S."/>
            <person name="Gujja S."/>
            <person name="Saif S."/>
            <person name="Birren B."/>
        </authorList>
    </citation>
    <scope>NUCLEOTIDE SEQUENCE [LARGE SCALE GENOMIC DNA]</scope>
    <source>
        <strain evidence="12 13">CBS 6039</strain>
    </source>
</reference>
<dbReference type="OrthoDB" id="342981at2759"/>
<dbReference type="Proteomes" id="UP000094065">
    <property type="component" value="Unassembled WGS sequence"/>
</dbReference>
<proteinExistence type="inferred from homology"/>
<comment type="similarity">
    <text evidence="2">Belongs to the syntaxin family.</text>
</comment>
<feature type="region of interest" description="Disordered" evidence="9">
    <location>
        <begin position="80"/>
        <end position="108"/>
    </location>
</feature>
<feature type="compositionally biased region" description="Basic and acidic residues" evidence="9">
    <location>
        <begin position="213"/>
        <end position="225"/>
    </location>
</feature>
<keyword evidence="4 10" id="KW-0812">Transmembrane</keyword>
<feature type="transmembrane region" description="Helical" evidence="10">
    <location>
        <begin position="378"/>
        <end position="398"/>
    </location>
</feature>
<keyword evidence="5" id="KW-0653">Protein transport</keyword>
<feature type="region of interest" description="Disordered" evidence="9">
    <location>
        <begin position="212"/>
        <end position="237"/>
    </location>
</feature>
<evidence type="ECO:0000256" key="1">
    <source>
        <dbReference type="ARBA" id="ARBA00004211"/>
    </source>
</evidence>
<evidence type="ECO:0000256" key="4">
    <source>
        <dbReference type="ARBA" id="ARBA00022692"/>
    </source>
</evidence>
<organism evidence="12 13">
    <name type="scientific">Cryptococcus amylolentus CBS 6039</name>
    <dbReference type="NCBI Taxonomy" id="1295533"/>
    <lineage>
        <taxon>Eukaryota</taxon>
        <taxon>Fungi</taxon>
        <taxon>Dikarya</taxon>
        <taxon>Basidiomycota</taxon>
        <taxon>Agaricomycotina</taxon>
        <taxon>Tremellomycetes</taxon>
        <taxon>Tremellales</taxon>
        <taxon>Cryptococcaceae</taxon>
        <taxon>Cryptococcus</taxon>
    </lineage>
</organism>
<dbReference type="GeneID" id="30154411"/>
<evidence type="ECO:0000259" key="11">
    <source>
        <dbReference type="Pfam" id="PF10496"/>
    </source>
</evidence>
<evidence type="ECO:0000256" key="2">
    <source>
        <dbReference type="ARBA" id="ARBA00009063"/>
    </source>
</evidence>
<dbReference type="RefSeq" id="XP_018995559.1">
    <property type="nucleotide sequence ID" value="XM_019136890.1"/>
</dbReference>
<keyword evidence="6 10" id="KW-1133">Transmembrane helix</keyword>
<feature type="domain" description="SNARE-complex protein Syntaxin-18 N-terminal" evidence="11">
    <location>
        <begin position="4"/>
        <end position="97"/>
    </location>
</feature>
<evidence type="ECO:0000313" key="13">
    <source>
        <dbReference type="Proteomes" id="UP000094065"/>
    </source>
</evidence>
<dbReference type="GO" id="GO:0031201">
    <property type="term" value="C:SNARE complex"/>
    <property type="evidence" value="ECO:0007669"/>
    <property type="project" value="TreeGrafter"/>
</dbReference>
<evidence type="ECO:0000256" key="5">
    <source>
        <dbReference type="ARBA" id="ARBA00022927"/>
    </source>
</evidence>
<evidence type="ECO:0000256" key="10">
    <source>
        <dbReference type="SAM" id="Phobius"/>
    </source>
</evidence>
<evidence type="ECO:0000256" key="7">
    <source>
        <dbReference type="ARBA" id="ARBA00023054"/>
    </source>
</evidence>
<dbReference type="PANTHER" id="PTHR15959">
    <property type="entry name" value="SYNTAXIN-18"/>
    <property type="match status" value="1"/>
</dbReference>
<comment type="caution">
    <text evidence="12">The sequence shown here is derived from an EMBL/GenBank/DDBJ whole genome shotgun (WGS) entry which is preliminary data.</text>
</comment>
<keyword evidence="8 10" id="KW-0472">Membrane</keyword>
<feature type="region of interest" description="Disordered" evidence="9">
    <location>
        <begin position="1"/>
        <end position="53"/>
    </location>
</feature>
<dbReference type="GO" id="GO:0005783">
    <property type="term" value="C:endoplasmic reticulum"/>
    <property type="evidence" value="ECO:0007669"/>
    <property type="project" value="TreeGrafter"/>
</dbReference>
<feature type="compositionally biased region" description="Low complexity" evidence="9">
    <location>
        <begin position="22"/>
        <end position="38"/>
    </location>
</feature>
<evidence type="ECO:0000256" key="8">
    <source>
        <dbReference type="ARBA" id="ARBA00023136"/>
    </source>
</evidence>
<dbReference type="FunFam" id="1.20.5.110:FF:000069">
    <property type="entry name" value="Related to syntaxin 18"/>
    <property type="match status" value="1"/>
</dbReference>
<evidence type="ECO:0000256" key="6">
    <source>
        <dbReference type="ARBA" id="ARBA00022989"/>
    </source>
</evidence>
<dbReference type="AlphaFoldDB" id="A0A1E3HXC4"/>
<comment type="subcellular location">
    <subcellularLocation>
        <location evidence="1">Membrane</location>
        <topology evidence="1">Single-pass type IV membrane protein</topology>
    </subcellularLocation>
</comment>
<dbReference type="PANTHER" id="PTHR15959:SF0">
    <property type="entry name" value="SYNTAXIN-18"/>
    <property type="match status" value="1"/>
</dbReference>
<keyword evidence="7" id="KW-0175">Coiled coil</keyword>
<protein>
    <recommendedName>
        <fullName evidence="11">SNARE-complex protein Syntaxin-18 N-terminal domain-containing protein</fullName>
    </recommendedName>
</protein>
<sequence length="399" mass="43907">MAPIDQTDQFRSILSTKQSALPPSARSKSPPPRGGRSASRGKGKGKQGDGDEESFLKESYQIYTHLASLRHLLTSVRKPYLSSAEPPPVSRRRPQRPTSSQAGDDGQVEEWAKWEKSKYLTDKERDEIDLRARMILRRCNERVGVLERAEKARKTKVNSSLPASSLFQLLPSLALPSSPSTSSEPIISAHHASIIWTLNDTMAKLTGTLSDMQTERVKRREERGRTLGNGASAEAERLGRARKAGEGRLIPDGVVVDVHDAALSPTMGSDPHLHSGLGIIDPSAPPIESQLSQAQIQEFESENNALLEHMSSTLSSVLSAESSLLEISELQSELVRHLAQQTEVVEQLYEDAVGSVAEVRKANEQLVKARERGKEGRLFLLVFILGASFSLLFLDWYAS</sequence>
<keyword evidence="3" id="KW-0813">Transport</keyword>
<dbReference type="GO" id="GO:0006890">
    <property type="term" value="P:retrograde vesicle-mediated transport, Golgi to endoplasmic reticulum"/>
    <property type="evidence" value="ECO:0007669"/>
    <property type="project" value="TreeGrafter"/>
</dbReference>
<dbReference type="GO" id="GO:0015031">
    <property type="term" value="P:protein transport"/>
    <property type="evidence" value="ECO:0007669"/>
    <property type="project" value="UniProtKB-KW"/>
</dbReference>
<name>A0A1E3HXC4_9TREE</name>
<gene>
    <name evidence="12" type="ORF">L202_03102</name>
</gene>
<dbReference type="InterPro" id="IPR019529">
    <property type="entry name" value="Syntaxin-18_N"/>
</dbReference>
<dbReference type="STRING" id="1295533.A0A1E3HXC4"/>
<accession>A0A1E3HXC4</accession>
<dbReference type="Gene3D" id="1.20.5.110">
    <property type="match status" value="1"/>
</dbReference>
<keyword evidence="13" id="KW-1185">Reference proteome</keyword>
<evidence type="ECO:0000313" key="12">
    <source>
        <dbReference type="EMBL" id="ODN80993.1"/>
    </source>
</evidence>